<feature type="region of interest" description="Disordered" evidence="9">
    <location>
        <begin position="1192"/>
        <end position="1219"/>
    </location>
</feature>
<evidence type="ECO:0000256" key="2">
    <source>
        <dbReference type="ARBA" id="ARBA00022741"/>
    </source>
</evidence>
<organism evidence="11 12">
    <name type="scientific">Ancylostoma ceylanicum</name>
    <dbReference type="NCBI Taxonomy" id="53326"/>
    <lineage>
        <taxon>Eukaryota</taxon>
        <taxon>Metazoa</taxon>
        <taxon>Ecdysozoa</taxon>
        <taxon>Nematoda</taxon>
        <taxon>Chromadorea</taxon>
        <taxon>Rhabditida</taxon>
        <taxon>Rhabditina</taxon>
        <taxon>Rhabditomorpha</taxon>
        <taxon>Strongyloidea</taxon>
        <taxon>Ancylostomatidae</taxon>
        <taxon>Ancylostomatinae</taxon>
        <taxon>Ancylostoma</taxon>
    </lineage>
</organism>
<sequence length="1219" mass="138000">MKIRKGNPSGQKGEAQHQPAFSYRPMRGGGPAPNCPLKIRRTTHKLLSPGHHHSFTIMVEDKISVVARIRPGWDEGQVEWIKNGERNIMRKDGSEIYTFDDVFDQLCTNEQIYENVMTGIVDAALAGFNTAVCAYGQSGAGKTHTLTGSEHEDGIVQNTFDALLETISKSNDRKYMLRISYIEIYNERIRDLLSDIASDLPIYENKDGVAQIEGLKEVVVTEKAEVEELLKQAQVKYGGNATRCSIMNLVDLAGSENAAAAGTQGLRQKEGANINRSLLALSKVVSSLADNLKFIPYRDSKLTRILKPSLGGNSKTAIICCVAPFSVAETSSTLKFAKLAKKIVTRPVVNEVSDDGVLAKCLREIESLKQELEKTKKENDEEERSREQKLKLAELMKGILNGQASIDAAPVLSRKTRRQTWAPGIGMLGLVGRRSFSPPCKKERALGLIEENEGQRSNEKLDEMDVEVGVKHPETAAPFVIPAFVPPEQRPVKKCDGEVQTMVPYPTDRTDEVLTLKKGNASLLHQLEAKKKRVNELETQMEEFTDTVGSMKDTIKQLQEIASGTQDMLANAELRNEELANENLKLKAEIDSVKSSMNENETNPADRGRLLSRIDELHSELRATKETVARATDDTNTLKEDKEQLENLNERLREKLNECENTISAQKKAIDGFLDSMNKAKMNWNEEKEMLMKEIEDLKAHAAMDSGTLTESKNQRITELEIALADTEKRLTEAFETATEVRSAILQEFEERYSAKIEENEEELQQLRKNNGDLTARIEMLLNERSSPRRGVDEDSQLLKEEIAELKDVIDRKSKALAVAEKQKEELDSLNRVVERLTRENKDLLARLKAKIDGTEVLSSRVNAMREEINEKQTQLTQLQHAKKSYDLVKEKLKEENDVLMVGISNLRNEFSEYKADVDARMCEKDARIAHLLEQANNNQHRIMMLDTDLAIARKDMEMYKNTIASMAKAQDDAQTLASQEGHLKRQLEDALEELSAVKKERQQARTELTSKDKMLKKAMDTVTKLEMTANTSQWAKEKARMSQQVEELQRQLRDANEALEHRQSTSSDNKYREERKRLLEEISTLRQQLAQKTAANTNSSDGNAAEVAKLQQHLQENQKEVDTLKEKVRRYRMQKVNGIQYVDELKEKIAKGEKELQHEKKKRATLMEELQRVQKAKAELESLCKENQRVKTGLNSLAAKKSSEENRPLYEEPECKQQ</sequence>
<feature type="coiled-coil region" evidence="8">
    <location>
        <begin position="981"/>
        <end position="1008"/>
    </location>
</feature>
<keyword evidence="3 7" id="KW-0067">ATP-binding</keyword>
<keyword evidence="5 7" id="KW-0505">Motor protein</keyword>
<keyword evidence="2 7" id="KW-0547">Nucleotide-binding</keyword>
<feature type="domain" description="Kinesin motor" evidence="10">
    <location>
        <begin position="62"/>
        <end position="343"/>
    </location>
</feature>
<evidence type="ECO:0000256" key="5">
    <source>
        <dbReference type="ARBA" id="ARBA00023175"/>
    </source>
</evidence>
<gene>
    <name evidence="11" type="ORF">ANCCEY_00182</name>
</gene>
<dbReference type="PANTHER" id="PTHR47968:SF75">
    <property type="entry name" value="CENTROMERE-ASSOCIATED PROTEIN E"/>
    <property type="match status" value="1"/>
</dbReference>
<dbReference type="GO" id="GO:0008017">
    <property type="term" value="F:microtubule binding"/>
    <property type="evidence" value="ECO:0007669"/>
    <property type="project" value="InterPro"/>
</dbReference>
<evidence type="ECO:0000256" key="9">
    <source>
        <dbReference type="SAM" id="MobiDB-lite"/>
    </source>
</evidence>
<evidence type="ECO:0000256" key="4">
    <source>
        <dbReference type="ARBA" id="ARBA00023054"/>
    </source>
</evidence>
<dbReference type="GO" id="GO:0005524">
    <property type="term" value="F:ATP binding"/>
    <property type="evidence" value="ECO:0007669"/>
    <property type="project" value="UniProtKB-UniRule"/>
</dbReference>
<evidence type="ECO:0000256" key="3">
    <source>
        <dbReference type="ARBA" id="ARBA00022840"/>
    </source>
</evidence>
<dbReference type="GO" id="GO:0007018">
    <property type="term" value="P:microtubule-based movement"/>
    <property type="evidence" value="ECO:0007669"/>
    <property type="project" value="InterPro"/>
</dbReference>
<dbReference type="PROSITE" id="PS50067">
    <property type="entry name" value="KINESIN_MOTOR_2"/>
    <property type="match status" value="1"/>
</dbReference>
<dbReference type="AlphaFoldDB" id="A0A0D6MBZ9"/>
<dbReference type="InterPro" id="IPR027640">
    <property type="entry name" value="Kinesin-like_fam"/>
</dbReference>
<dbReference type="PANTHER" id="PTHR47968">
    <property type="entry name" value="CENTROMERE PROTEIN E"/>
    <property type="match status" value="1"/>
</dbReference>
<dbReference type="InterPro" id="IPR036961">
    <property type="entry name" value="Kinesin_motor_dom_sf"/>
</dbReference>
<reference evidence="11 12" key="1">
    <citation type="submission" date="2013-05" db="EMBL/GenBank/DDBJ databases">
        <title>Draft genome of the parasitic nematode Anyclostoma ceylanicum.</title>
        <authorList>
            <person name="Mitreva M."/>
        </authorList>
    </citation>
    <scope>NUCLEOTIDE SEQUENCE [LARGE SCALE GENOMIC DNA]</scope>
</reference>
<dbReference type="InterPro" id="IPR001752">
    <property type="entry name" value="Kinesin_motor_dom"/>
</dbReference>
<feature type="region of interest" description="Disordered" evidence="9">
    <location>
        <begin position="1"/>
        <end position="33"/>
    </location>
</feature>
<dbReference type="Pfam" id="PF00225">
    <property type="entry name" value="Kinesin"/>
    <property type="match status" value="1"/>
</dbReference>
<name>A0A0D6MBZ9_9BILA</name>
<evidence type="ECO:0000313" key="11">
    <source>
        <dbReference type="EMBL" id="EPB80776.1"/>
    </source>
</evidence>
<dbReference type="Gene3D" id="3.40.850.10">
    <property type="entry name" value="Kinesin motor domain"/>
    <property type="match status" value="2"/>
</dbReference>
<keyword evidence="6" id="KW-0206">Cytoskeleton</keyword>
<dbReference type="GO" id="GO:0003777">
    <property type="term" value="F:microtubule motor activity"/>
    <property type="evidence" value="ECO:0007669"/>
    <property type="project" value="InterPro"/>
</dbReference>
<feature type="compositionally biased region" description="Basic and acidic residues" evidence="9">
    <location>
        <begin position="1202"/>
        <end position="1219"/>
    </location>
</feature>
<evidence type="ECO:0000256" key="7">
    <source>
        <dbReference type="PROSITE-ProRule" id="PRU00283"/>
    </source>
</evidence>
<evidence type="ECO:0000256" key="1">
    <source>
        <dbReference type="ARBA" id="ARBA00004245"/>
    </source>
</evidence>
<protein>
    <submittedName>
        <fullName evidence="11">Kinesin motor domain protein</fullName>
    </submittedName>
</protein>
<accession>A0A0D6MBZ9</accession>
<dbReference type="GO" id="GO:0005856">
    <property type="term" value="C:cytoskeleton"/>
    <property type="evidence" value="ECO:0007669"/>
    <property type="project" value="UniProtKB-SubCell"/>
</dbReference>
<keyword evidence="6" id="KW-0963">Cytoplasm</keyword>
<dbReference type="Gene3D" id="1.10.287.1490">
    <property type="match status" value="1"/>
</dbReference>
<evidence type="ECO:0000256" key="8">
    <source>
        <dbReference type="SAM" id="Coils"/>
    </source>
</evidence>
<dbReference type="EMBL" id="KE124776">
    <property type="protein sequence ID" value="EPB80776.1"/>
    <property type="molecule type" value="Genomic_DNA"/>
</dbReference>
<dbReference type="PRINTS" id="PR00380">
    <property type="entry name" value="KINESINHEAVY"/>
</dbReference>
<evidence type="ECO:0000256" key="6">
    <source>
        <dbReference type="ARBA" id="ARBA00023212"/>
    </source>
</evidence>
<keyword evidence="4 8" id="KW-0175">Coiled coil</keyword>
<dbReference type="SMART" id="SM00129">
    <property type="entry name" value="KISc"/>
    <property type="match status" value="1"/>
</dbReference>
<keyword evidence="12" id="KW-1185">Reference proteome</keyword>
<comment type="subcellular location">
    <subcellularLocation>
        <location evidence="1">Cytoplasm</location>
        <location evidence="1">Cytoskeleton</location>
    </subcellularLocation>
</comment>
<feature type="coiled-coil region" evidence="8">
    <location>
        <begin position="520"/>
        <end position="910"/>
    </location>
</feature>
<proteinExistence type="inferred from homology"/>
<dbReference type="SUPFAM" id="SSF52540">
    <property type="entry name" value="P-loop containing nucleoside triphosphate hydrolases"/>
    <property type="match status" value="1"/>
</dbReference>
<dbReference type="Proteomes" id="UP000054495">
    <property type="component" value="Unassembled WGS sequence"/>
</dbReference>
<feature type="binding site" evidence="7">
    <location>
        <begin position="136"/>
        <end position="143"/>
    </location>
    <ligand>
        <name>ATP</name>
        <dbReference type="ChEBI" id="CHEBI:30616"/>
    </ligand>
</feature>
<dbReference type="InterPro" id="IPR027417">
    <property type="entry name" value="P-loop_NTPase"/>
</dbReference>
<comment type="similarity">
    <text evidence="7">Belongs to the TRAFAC class myosin-kinesin ATPase superfamily. Kinesin family.</text>
</comment>
<evidence type="ECO:0000259" key="10">
    <source>
        <dbReference type="PROSITE" id="PS50067"/>
    </source>
</evidence>
<feature type="coiled-coil region" evidence="8">
    <location>
        <begin position="358"/>
        <end position="392"/>
    </location>
</feature>
<evidence type="ECO:0000313" key="12">
    <source>
        <dbReference type="Proteomes" id="UP000054495"/>
    </source>
</evidence>